<dbReference type="Proteomes" id="UP001209540">
    <property type="component" value="Unassembled WGS sequence"/>
</dbReference>
<proteinExistence type="predicted"/>
<reference evidence="2" key="2">
    <citation type="submission" date="2023-02" db="EMBL/GenBank/DDBJ databases">
        <authorList>
            <consortium name="DOE Joint Genome Institute"/>
            <person name="Mondo S.J."/>
            <person name="Chang Y."/>
            <person name="Wang Y."/>
            <person name="Ahrendt S."/>
            <person name="Andreopoulos W."/>
            <person name="Barry K."/>
            <person name="Beard J."/>
            <person name="Benny G.L."/>
            <person name="Blankenship S."/>
            <person name="Bonito G."/>
            <person name="Cuomo C."/>
            <person name="Desiro A."/>
            <person name="Gervers K.A."/>
            <person name="Hundley H."/>
            <person name="Kuo A."/>
            <person name="LaButti K."/>
            <person name="Lang B.F."/>
            <person name="Lipzen A."/>
            <person name="O'Donnell K."/>
            <person name="Pangilinan J."/>
            <person name="Reynolds N."/>
            <person name="Sandor L."/>
            <person name="Smith M.W."/>
            <person name="Tsang A."/>
            <person name="Grigoriev I.V."/>
            <person name="Stajich J.E."/>
            <person name="Spatafora J.W."/>
        </authorList>
    </citation>
    <scope>NUCLEOTIDE SEQUENCE</scope>
    <source>
        <strain evidence="2">RSA 2281</strain>
    </source>
</reference>
<dbReference type="Gene3D" id="1.20.1280.50">
    <property type="match status" value="1"/>
</dbReference>
<protein>
    <recommendedName>
        <fullName evidence="1">F-box domain-containing protein</fullName>
    </recommendedName>
</protein>
<feature type="domain" description="F-box" evidence="1">
    <location>
        <begin position="31"/>
        <end position="62"/>
    </location>
</feature>
<dbReference type="SUPFAM" id="SSF52047">
    <property type="entry name" value="RNI-like"/>
    <property type="match status" value="1"/>
</dbReference>
<comment type="caution">
    <text evidence="2">The sequence shown here is derived from an EMBL/GenBank/DDBJ whole genome shotgun (WGS) entry which is preliminary data.</text>
</comment>
<organism evidence="2 3">
    <name type="scientific">Phascolomyces articulosus</name>
    <dbReference type="NCBI Taxonomy" id="60185"/>
    <lineage>
        <taxon>Eukaryota</taxon>
        <taxon>Fungi</taxon>
        <taxon>Fungi incertae sedis</taxon>
        <taxon>Mucoromycota</taxon>
        <taxon>Mucoromycotina</taxon>
        <taxon>Mucoromycetes</taxon>
        <taxon>Mucorales</taxon>
        <taxon>Lichtheimiaceae</taxon>
        <taxon>Phascolomyces</taxon>
    </lineage>
</organism>
<dbReference type="Pfam" id="PF00646">
    <property type="entry name" value="F-box"/>
    <property type="match status" value="1"/>
</dbReference>
<keyword evidence="3" id="KW-1185">Reference proteome</keyword>
<dbReference type="InterPro" id="IPR032675">
    <property type="entry name" value="LRR_dom_sf"/>
</dbReference>
<accession>A0AAD5KAC3</accession>
<reference evidence="2" key="1">
    <citation type="journal article" date="2022" name="IScience">
        <title>Evolution of zygomycete secretomes and the origins of terrestrial fungal ecologies.</title>
        <authorList>
            <person name="Chang Y."/>
            <person name="Wang Y."/>
            <person name="Mondo S."/>
            <person name="Ahrendt S."/>
            <person name="Andreopoulos W."/>
            <person name="Barry K."/>
            <person name="Beard J."/>
            <person name="Benny G.L."/>
            <person name="Blankenship S."/>
            <person name="Bonito G."/>
            <person name="Cuomo C."/>
            <person name="Desiro A."/>
            <person name="Gervers K.A."/>
            <person name="Hundley H."/>
            <person name="Kuo A."/>
            <person name="LaButti K."/>
            <person name="Lang B.F."/>
            <person name="Lipzen A."/>
            <person name="O'Donnell K."/>
            <person name="Pangilinan J."/>
            <person name="Reynolds N."/>
            <person name="Sandor L."/>
            <person name="Smith M.E."/>
            <person name="Tsang A."/>
            <person name="Grigoriev I.V."/>
            <person name="Stajich J.E."/>
            <person name="Spatafora J.W."/>
        </authorList>
    </citation>
    <scope>NUCLEOTIDE SEQUENCE</scope>
    <source>
        <strain evidence="2">RSA 2281</strain>
    </source>
</reference>
<dbReference type="SUPFAM" id="SSF81383">
    <property type="entry name" value="F-box domain"/>
    <property type="match status" value="1"/>
</dbReference>
<dbReference type="GO" id="GO:0019005">
    <property type="term" value="C:SCF ubiquitin ligase complex"/>
    <property type="evidence" value="ECO:0007669"/>
    <property type="project" value="TreeGrafter"/>
</dbReference>
<dbReference type="EMBL" id="JAIXMP010000013">
    <property type="protein sequence ID" value="KAI9263435.1"/>
    <property type="molecule type" value="Genomic_DNA"/>
</dbReference>
<dbReference type="Gene3D" id="3.80.10.10">
    <property type="entry name" value="Ribonuclease Inhibitor"/>
    <property type="match status" value="1"/>
</dbReference>
<dbReference type="GO" id="GO:0031146">
    <property type="term" value="P:SCF-dependent proteasomal ubiquitin-dependent protein catabolic process"/>
    <property type="evidence" value="ECO:0007669"/>
    <property type="project" value="TreeGrafter"/>
</dbReference>
<dbReference type="AlphaFoldDB" id="A0AAD5KAC3"/>
<evidence type="ECO:0000259" key="1">
    <source>
        <dbReference type="Pfam" id="PF00646"/>
    </source>
</evidence>
<evidence type="ECO:0000313" key="3">
    <source>
        <dbReference type="Proteomes" id="UP001209540"/>
    </source>
</evidence>
<dbReference type="InterPro" id="IPR001810">
    <property type="entry name" value="F-box_dom"/>
</dbReference>
<dbReference type="PANTHER" id="PTHR13318">
    <property type="entry name" value="PARTNER OF PAIRED, ISOFORM B-RELATED"/>
    <property type="match status" value="1"/>
</dbReference>
<evidence type="ECO:0000313" key="2">
    <source>
        <dbReference type="EMBL" id="KAI9263435.1"/>
    </source>
</evidence>
<sequence length="526" mass="60605">MTMLLRNEQNNLNNNNSYTDNINNRADLVQRLTYDVLDIIFSHLSFRERIRSTRVSKGWRCFLLTWPDLWNTIADHHVNLDTNLLPYLPYFRGQYVRTVRMPEFSQQSTRFLINQSCRYIETLEVPCRPATFVSVHDLLLFTCDTLTYLTLHSGVGDALLDTVLDHCPNLISFQYLLSGGFYNLSTPHNEQTIHHNKEYQRRIKLRRLVLDIPLEEQRVLSVLSRCPNLSQLQLRSSGLQFDYFDAILRFIHHYLLRIEYLRLFGASAQQPSSSFSSSLPRSSSSFPSLLPSSSQPQQPCLRELWLIGTDEESTAHILPLMHRHQAALTSLHIRSPLTPNVMHHLGSFSYPAMTELYIQLTHFSPLASDLCNLIHHAPNLTDVSLTSFTATDTFSDLVLDALPSSIQRFKLQLGYNLIHDIVTSEALGRFLKRSTHIQEFHLPNIQAMDDDILDLLSSQHISTLETLDVSSNEHITDVGLRRFVDNYHQQQHIRQVKWLNLGQCSLVTSNSIAYVKEKLSTTKIYT</sequence>
<dbReference type="InterPro" id="IPR036047">
    <property type="entry name" value="F-box-like_dom_sf"/>
</dbReference>
<gene>
    <name evidence="2" type="ORF">BDA99DRAFT_559972</name>
</gene>
<name>A0AAD5KAC3_9FUNG</name>